<sequence length="83" mass="9864">MDELARRIEKIEQRNKLVETDKAWETSKTRRLLIALFTYLSIFLYFLVIGVDKPFLNAIVPTVGFLLSTISLPFVRKIWEKYR</sequence>
<evidence type="ECO:0000313" key="2">
    <source>
        <dbReference type="EMBL" id="HCQ40751.1"/>
    </source>
</evidence>
<protein>
    <submittedName>
        <fullName evidence="2">Uncharacterized protein</fullName>
    </submittedName>
</protein>
<proteinExistence type="predicted"/>
<keyword evidence="1" id="KW-1133">Transmembrane helix</keyword>
<keyword evidence="1" id="KW-0812">Transmembrane</keyword>
<name>A0A656PQ10_UNCKA</name>
<feature type="transmembrane region" description="Helical" evidence="1">
    <location>
        <begin position="32"/>
        <end position="49"/>
    </location>
</feature>
<feature type="transmembrane region" description="Helical" evidence="1">
    <location>
        <begin position="55"/>
        <end position="75"/>
    </location>
</feature>
<gene>
    <name evidence="2" type="ORF">DIU24_03525</name>
</gene>
<organism evidence="2 3">
    <name type="scientific">candidate division WWE3 bacterium</name>
    <dbReference type="NCBI Taxonomy" id="2053526"/>
    <lineage>
        <taxon>Bacteria</taxon>
        <taxon>Katanobacteria</taxon>
    </lineage>
</organism>
<reference evidence="2 3" key="1">
    <citation type="journal article" date="2018" name="Nat. Biotechnol.">
        <title>A standardized bacterial taxonomy based on genome phylogeny substantially revises the tree of life.</title>
        <authorList>
            <person name="Parks D.H."/>
            <person name="Chuvochina M."/>
            <person name="Waite D.W."/>
            <person name="Rinke C."/>
            <person name="Skarshewski A."/>
            <person name="Chaumeil P.A."/>
            <person name="Hugenholtz P."/>
        </authorList>
    </citation>
    <scope>NUCLEOTIDE SEQUENCE [LARGE SCALE GENOMIC DNA]</scope>
    <source>
        <strain evidence="2">UBA12021</strain>
    </source>
</reference>
<dbReference type="EMBL" id="DQFB01000004">
    <property type="protein sequence ID" value="HCQ40751.1"/>
    <property type="molecule type" value="Genomic_DNA"/>
</dbReference>
<dbReference type="Proteomes" id="UP000262056">
    <property type="component" value="Unassembled WGS sequence"/>
</dbReference>
<keyword evidence="1" id="KW-0472">Membrane</keyword>
<comment type="caution">
    <text evidence="2">The sequence shown here is derived from an EMBL/GenBank/DDBJ whole genome shotgun (WGS) entry which is preliminary data.</text>
</comment>
<dbReference type="AlphaFoldDB" id="A0A656PQ10"/>
<evidence type="ECO:0000313" key="3">
    <source>
        <dbReference type="Proteomes" id="UP000262056"/>
    </source>
</evidence>
<accession>A0A656PQ10</accession>
<evidence type="ECO:0000256" key="1">
    <source>
        <dbReference type="SAM" id="Phobius"/>
    </source>
</evidence>